<accession>A0ABN8HDM7</accession>
<evidence type="ECO:0000313" key="3">
    <source>
        <dbReference type="Proteomes" id="UP000838821"/>
    </source>
</evidence>
<evidence type="ECO:0000256" key="1">
    <source>
        <dbReference type="SAM" id="Phobius"/>
    </source>
</evidence>
<organism evidence="2 3">
    <name type="scientific">Paenibacillus allorhizoplanae</name>
    <dbReference type="NCBI Taxonomy" id="2905648"/>
    <lineage>
        <taxon>Bacteria</taxon>
        <taxon>Bacillati</taxon>
        <taxon>Bacillota</taxon>
        <taxon>Bacilli</taxon>
        <taxon>Bacillales</taxon>
        <taxon>Paenibacillaceae</taxon>
        <taxon>Paenibacillus</taxon>
    </lineage>
</organism>
<evidence type="ECO:0008006" key="4">
    <source>
        <dbReference type="Google" id="ProtNLM"/>
    </source>
</evidence>
<name>A0ABN8HDM7_9BACL</name>
<evidence type="ECO:0000313" key="2">
    <source>
        <dbReference type="EMBL" id="CAH1232636.1"/>
    </source>
</evidence>
<sequence>MIAFATLSWLSIIYYFLLGIGGPIFIIWFAVSYVRGMKERNKILRELVEKFKDTAP</sequence>
<keyword evidence="3" id="KW-1185">Reference proteome</keyword>
<protein>
    <recommendedName>
        <fullName evidence="4">DUF4083 domain-containing protein</fullName>
    </recommendedName>
</protein>
<reference evidence="2" key="1">
    <citation type="submission" date="2022-01" db="EMBL/GenBank/DDBJ databases">
        <authorList>
            <person name="Criscuolo A."/>
        </authorList>
    </citation>
    <scope>NUCLEOTIDE SEQUENCE</scope>
    <source>
        <strain evidence="2">CIP111891</strain>
    </source>
</reference>
<gene>
    <name evidence="2" type="ORF">PAECIP111891_07069</name>
</gene>
<keyword evidence="1" id="KW-1133">Transmembrane helix</keyword>
<keyword evidence="1" id="KW-0812">Transmembrane</keyword>
<dbReference type="Proteomes" id="UP000838821">
    <property type="component" value="Unassembled WGS sequence"/>
</dbReference>
<feature type="transmembrane region" description="Helical" evidence="1">
    <location>
        <begin position="12"/>
        <end position="34"/>
    </location>
</feature>
<proteinExistence type="predicted"/>
<comment type="caution">
    <text evidence="2">The sequence shown here is derived from an EMBL/GenBank/DDBJ whole genome shotgun (WGS) entry which is preliminary data.</text>
</comment>
<keyword evidence="1" id="KW-0472">Membrane</keyword>
<dbReference type="EMBL" id="CAKMMW010000053">
    <property type="protein sequence ID" value="CAH1232636.1"/>
    <property type="molecule type" value="Genomic_DNA"/>
</dbReference>